<reference evidence="1" key="1">
    <citation type="submission" date="2014-11" db="EMBL/GenBank/DDBJ databases">
        <authorList>
            <person name="Amaro Gonzalez C."/>
        </authorList>
    </citation>
    <scope>NUCLEOTIDE SEQUENCE</scope>
</reference>
<dbReference type="AlphaFoldDB" id="A0A0E9T790"/>
<dbReference type="EMBL" id="GBXM01059315">
    <property type="protein sequence ID" value="JAH49262.1"/>
    <property type="molecule type" value="Transcribed_RNA"/>
</dbReference>
<accession>A0A0E9T790</accession>
<name>A0A0E9T790_ANGAN</name>
<proteinExistence type="predicted"/>
<evidence type="ECO:0000313" key="1">
    <source>
        <dbReference type="EMBL" id="JAH49262.1"/>
    </source>
</evidence>
<protein>
    <submittedName>
        <fullName evidence="1">Uncharacterized protein</fullName>
    </submittedName>
</protein>
<organism evidence="1">
    <name type="scientific">Anguilla anguilla</name>
    <name type="common">European freshwater eel</name>
    <name type="synonym">Muraena anguilla</name>
    <dbReference type="NCBI Taxonomy" id="7936"/>
    <lineage>
        <taxon>Eukaryota</taxon>
        <taxon>Metazoa</taxon>
        <taxon>Chordata</taxon>
        <taxon>Craniata</taxon>
        <taxon>Vertebrata</taxon>
        <taxon>Euteleostomi</taxon>
        <taxon>Actinopterygii</taxon>
        <taxon>Neopterygii</taxon>
        <taxon>Teleostei</taxon>
        <taxon>Anguilliformes</taxon>
        <taxon>Anguillidae</taxon>
        <taxon>Anguilla</taxon>
    </lineage>
</organism>
<sequence>MLSVAFICISPFKNSEVVGCGFSGLFYKI</sequence>
<reference evidence="1" key="2">
    <citation type="journal article" date="2015" name="Fish Shellfish Immunol.">
        <title>Early steps in the European eel (Anguilla anguilla)-Vibrio vulnificus interaction in the gills: Role of the RtxA13 toxin.</title>
        <authorList>
            <person name="Callol A."/>
            <person name="Pajuelo D."/>
            <person name="Ebbesson L."/>
            <person name="Teles M."/>
            <person name="MacKenzie S."/>
            <person name="Amaro C."/>
        </authorList>
    </citation>
    <scope>NUCLEOTIDE SEQUENCE</scope>
</reference>